<keyword evidence="4" id="KW-0862">Zinc</keyword>
<evidence type="ECO:0000256" key="2">
    <source>
        <dbReference type="ARBA" id="ARBA00022723"/>
    </source>
</evidence>
<dbReference type="PANTHER" id="PTHR11271:SF6">
    <property type="entry name" value="GUANINE DEAMINASE"/>
    <property type="match status" value="1"/>
</dbReference>
<dbReference type="SUPFAM" id="SSF51556">
    <property type="entry name" value="Metallo-dependent hydrolases"/>
    <property type="match status" value="1"/>
</dbReference>
<evidence type="ECO:0000256" key="1">
    <source>
        <dbReference type="ARBA" id="ARBA00001947"/>
    </source>
</evidence>
<dbReference type="AlphaFoldDB" id="A0A6G5R6V3"/>
<name>A0A6G5R6V3_9ACTN</name>
<evidence type="ECO:0000259" key="5">
    <source>
        <dbReference type="Pfam" id="PF01979"/>
    </source>
</evidence>
<dbReference type="InterPro" id="IPR051607">
    <property type="entry name" value="Metallo-dep_hydrolases"/>
</dbReference>
<keyword evidence="3" id="KW-0378">Hydrolase</keyword>
<dbReference type="KEGG" id="shaw:CEB94_00415"/>
<evidence type="ECO:0000313" key="7">
    <source>
        <dbReference type="Proteomes" id="UP000495940"/>
    </source>
</evidence>
<evidence type="ECO:0000256" key="3">
    <source>
        <dbReference type="ARBA" id="ARBA00022801"/>
    </source>
</evidence>
<accession>A0A6G5R6V3</accession>
<organism evidence="6 7">
    <name type="scientific">Streptomyces hawaiiensis</name>
    <dbReference type="NCBI Taxonomy" id="67305"/>
    <lineage>
        <taxon>Bacteria</taxon>
        <taxon>Bacillati</taxon>
        <taxon>Actinomycetota</taxon>
        <taxon>Actinomycetes</taxon>
        <taxon>Kitasatosporales</taxon>
        <taxon>Streptomycetaceae</taxon>
        <taxon>Streptomyces</taxon>
    </lineage>
</organism>
<keyword evidence="7" id="KW-1185">Reference proteome</keyword>
<dbReference type="Gene3D" id="3.20.20.140">
    <property type="entry name" value="Metal-dependent hydrolases"/>
    <property type="match status" value="1"/>
</dbReference>
<dbReference type="GO" id="GO:0005829">
    <property type="term" value="C:cytosol"/>
    <property type="evidence" value="ECO:0007669"/>
    <property type="project" value="TreeGrafter"/>
</dbReference>
<evidence type="ECO:0000313" key="6">
    <source>
        <dbReference type="EMBL" id="QCD53559.1"/>
    </source>
</evidence>
<dbReference type="Proteomes" id="UP000495940">
    <property type="component" value="Chromosome"/>
</dbReference>
<dbReference type="GO" id="GO:0008892">
    <property type="term" value="F:guanine deaminase activity"/>
    <property type="evidence" value="ECO:0007669"/>
    <property type="project" value="TreeGrafter"/>
</dbReference>
<proteinExistence type="predicted"/>
<gene>
    <name evidence="6" type="ORF">CEB94_00415</name>
</gene>
<keyword evidence="2" id="KW-0479">Metal-binding</keyword>
<comment type="cofactor">
    <cofactor evidence="1">
        <name>Zn(2+)</name>
        <dbReference type="ChEBI" id="CHEBI:29105"/>
    </cofactor>
</comment>
<dbReference type="InterPro" id="IPR032466">
    <property type="entry name" value="Metal_Hydrolase"/>
</dbReference>
<reference evidence="6 7" key="1">
    <citation type="submission" date="2017-06" db="EMBL/GenBank/DDBJ databases">
        <title>Complete Genome Sequence of Streptomyces hawaiiensis NRRL 15010 and insights into acyldepsipeptides biosynthesis.</title>
        <authorList>
            <person name="Mariita R.M."/>
            <person name="Sello J.K."/>
        </authorList>
    </citation>
    <scope>NUCLEOTIDE SEQUENCE [LARGE SCALE GENOMIC DNA]</scope>
    <source>
        <strain evidence="6 7">ATCC 12236</strain>
    </source>
</reference>
<feature type="domain" description="Amidohydrolase-related" evidence="5">
    <location>
        <begin position="1"/>
        <end position="158"/>
    </location>
</feature>
<protein>
    <recommendedName>
        <fullName evidence="5">Amidohydrolase-related domain-containing protein</fullName>
    </recommendedName>
</protein>
<dbReference type="Pfam" id="PF01979">
    <property type="entry name" value="Amidohydro_1"/>
    <property type="match status" value="1"/>
</dbReference>
<dbReference type="EMBL" id="CP021978">
    <property type="protein sequence ID" value="QCD53559.1"/>
    <property type="molecule type" value="Genomic_DNA"/>
</dbReference>
<dbReference type="GO" id="GO:0046098">
    <property type="term" value="P:guanine metabolic process"/>
    <property type="evidence" value="ECO:0007669"/>
    <property type="project" value="TreeGrafter"/>
</dbReference>
<evidence type="ECO:0000256" key="4">
    <source>
        <dbReference type="ARBA" id="ARBA00022833"/>
    </source>
</evidence>
<dbReference type="PANTHER" id="PTHR11271">
    <property type="entry name" value="GUANINE DEAMINASE"/>
    <property type="match status" value="1"/>
</dbReference>
<dbReference type="GO" id="GO:0008270">
    <property type="term" value="F:zinc ion binding"/>
    <property type="evidence" value="ECO:0007669"/>
    <property type="project" value="TreeGrafter"/>
</dbReference>
<sequence>MFAHCVHIDDTDRVRLAAAGSAVAFCPDSNMFLGSGLFDLDAAWRYGVSVGLGSDIAGGTSYSPLYVLNQAYKVVAVRGGRLPALRGFYLATLGGARALSLDHHIGNFTVGKEADFTVFDFAATPTLARRTEIAESFTERLSALMMPGDEQAVAATYILGRRVHERRPSA</sequence>
<dbReference type="InterPro" id="IPR006680">
    <property type="entry name" value="Amidohydro-rel"/>
</dbReference>